<evidence type="ECO:0000256" key="9">
    <source>
        <dbReference type="ARBA" id="ARBA00047671"/>
    </source>
</evidence>
<evidence type="ECO:0000313" key="12">
    <source>
        <dbReference type="EMBL" id="QCI22110.1"/>
    </source>
</evidence>
<dbReference type="PRINTS" id="PR01046">
    <property type="entry name" value="TRNASYNTHPRO"/>
</dbReference>
<keyword evidence="6 10" id="KW-0067">ATP-binding</keyword>
<evidence type="ECO:0000256" key="1">
    <source>
        <dbReference type="ARBA" id="ARBA00004496"/>
    </source>
</evidence>
<dbReference type="NCBIfam" id="NF006625">
    <property type="entry name" value="PRK09194.1"/>
    <property type="match status" value="1"/>
</dbReference>
<dbReference type="Proteomes" id="UP000298564">
    <property type="component" value="Chromosome"/>
</dbReference>
<dbReference type="PROSITE" id="PS50862">
    <property type="entry name" value="AA_TRNA_LIGASE_II"/>
    <property type="match status" value="1"/>
</dbReference>
<dbReference type="InterPro" id="IPR050062">
    <property type="entry name" value="Pro-tRNA_synthetase"/>
</dbReference>
<dbReference type="RefSeq" id="WP_158355952.1">
    <property type="nucleotide sequence ID" value="NZ_CP034870.1"/>
</dbReference>
<dbReference type="GO" id="GO:0005829">
    <property type="term" value="C:cytosol"/>
    <property type="evidence" value="ECO:0007669"/>
    <property type="project" value="TreeGrafter"/>
</dbReference>
<dbReference type="GO" id="GO:0002161">
    <property type="term" value="F:aminoacyl-tRNA deacylase activity"/>
    <property type="evidence" value="ECO:0007669"/>
    <property type="project" value="InterPro"/>
</dbReference>
<dbReference type="InterPro" id="IPR006195">
    <property type="entry name" value="aa-tRNA-synth_II"/>
</dbReference>
<organism evidence="12 13">
    <name type="scientific">Buchnera aphidicola</name>
    <name type="common">Lipaphis pseudobrassicae</name>
    <dbReference type="NCBI Taxonomy" id="1258543"/>
    <lineage>
        <taxon>Bacteria</taxon>
        <taxon>Pseudomonadati</taxon>
        <taxon>Pseudomonadota</taxon>
        <taxon>Gammaproteobacteria</taxon>
        <taxon>Enterobacterales</taxon>
        <taxon>Erwiniaceae</taxon>
        <taxon>Buchnera</taxon>
    </lineage>
</organism>
<dbReference type="OrthoDB" id="9809052at2"/>
<proteinExistence type="inferred from homology"/>
<dbReference type="EMBL" id="CP034870">
    <property type="protein sequence ID" value="QCI22110.1"/>
    <property type="molecule type" value="Genomic_DNA"/>
</dbReference>
<dbReference type="InterPro" id="IPR004154">
    <property type="entry name" value="Anticodon-bd"/>
</dbReference>
<dbReference type="Gene3D" id="3.30.930.10">
    <property type="entry name" value="Bira Bifunctional Protein, Domain 2"/>
    <property type="match status" value="2"/>
</dbReference>
<reference evidence="12 13" key="2">
    <citation type="submission" date="2019-05" db="EMBL/GenBank/DDBJ databases">
        <title>Genome evolution of the obligate endosymbiont Buchnera aphidicola.</title>
        <authorList>
            <person name="Moran N.A."/>
        </authorList>
    </citation>
    <scope>NUCLEOTIDE SEQUENCE [LARGE SCALE GENOMIC DNA]</scope>
    <source>
        <strain evidence="12 13">Lps</strain>
    </source>
</reference>
<dbReference type="InterPro" id="IPR045864">
    <property type="entry name" value="aa-tRNA-synth_II/BPL/LPL"/>
</dbReference>
<keyword evidence="8 10" id="KW-0030">Aminoacyl-tRNA synthetase</keyword>
<dbReference type="InterPro" id="IPR007214">
    <property type="entry name" value="YbaK/aa-tRNA-synth-assoc-dom"/>
</dbReference>
<dbReference type="HAMAP" id="MF_01569">
    <property type="entry name" value="Pro_tRNA_synth_type1"/>
    <property type="match status" value="1"/>
</dbReference>
<dbReference type="CDD" id="cd00861">
    <property type="entry name" value="ProRS_anticodon_short"/>
    <property type="match status" value="1"/>
</dbReference>
<evidence type="ECO:0000256" key="5">
    <source>
        <dbReference type="ARBA" id="ARBA00022741"/>
    </source>
</evidence>
<dbReference type="CDD" id="cd00779">
    <property type="entry name" value="ProRS_core_prok"/>
    <property type="match status" value="1"/>
</dbReference>
<dbReference type="InterPro" id="IPR033730">
    <property type="entry name" value="ProRS_core_prok"/>
</dbReference>
<evidence type="ECO:0000256" key="3">
    <source>
        <dbReference type="ARBA" id="ARBA00022490"/>
    </source>
</evidence>
<evidence type="ECO:0000256" key="2">
    <source>
        <dbReference type="ARBA" id="ARBA00011738"/>
    </source>
</evidence>
<dbReference type="SUPFAM" id="SSF55826">
    <property type="entry name" value="YbaK/ProRS associated domain"/>
    <property type="match status" value="1"/>
</dbReference>
<keyword evidence="3 10" id="KW-0963">Cytoplasm</keyword>
<dbReference type="Pfam" id="PF00587">
    <property type="entry name" value="tRNA-synt_2b"/>
    <property type="match status" value="1"/>
</dbReference>
<dbReference type="GO" id="GO:0005524">
    <property type="term" value="F:ATP binding"/>
    <property type="evidence" value="ECO:0007669"/>
    <property type="project" value="UniProtKB-UniRule"/>
</dbReference>
<comment type="subcellular location">
    <subcellularLocation>
        <location evidence="1 10">Cytoplasm</location>
    </subcellularLocation>
</comment>
<dbReference type="PANTHER" id="PTHR42753">
    <property type="entry name" value="MITOCHONDRIAL RIBOSOME PROTEIN L39/PROLYL-TRNA LIGASE FAMILY MEMBER"/>
    <property type="match status" value="1"/>
</dbReference>
<dbReference type="SUPFAM" id="SSF55681">
    <property type="entry name" value="Class II aaRS and biotin synthetases"/>
    <property type="match status" value="1"/>
</dbReference>
<accession>A0A4D6Y8F5</accession>
<evidence type="ECO:0000259" key="11">
    <source>
        <dbReference type="PROSITE" id="PS50862"/>
    </source>
</evidence>
<evidence type="ECO:0000256" key="6">
    <source>
        <dbReference type="ARBA" id="ARBA00022840"/>
    </source>
</evidence>
<dbReference type="InterPro" id="IPR023717">
    <property type="entry name" value="Pro-tRNA-Synthase_IIa_type1"/>
</dbReference>
<dbReference type="PANTHER" id="PTHR42753:SF2">
    <property type="entry name" value="PROLINE--TRNA LIGASE"/>
    <property type="match status" value="1"/>
</dbReference>
<dbReference type="SUPFAM" id="SSF52954">
    <property type="entry name" value="Class II aaRS ABD-related"/>
    <property type="match status" value="1"/>
</dbReference>
<feature type="domain" description="Aminoacyl-transfer RNA synthetases class-II family profile" evidence="11">
    <location>
        <begin position="46"/>
        <end position="467"/>
    </location>
</feature>
<comment type="domain">
    <text evidence="10">Consists of three domains: the N-terminal catalytic domain, the editing domain and the C-terminal anticodon-binding domain.</text>
</comment>
<dbReference type="InterPro" id="IPR036754">
    <property type="entry name" value="YbaK/aa-tRNA-synt-asso_dom_sf"/>
</dbReference>
<dbReference type="GO" id="GO:0004827">
    <property type="term" value="F:proline-tRNA ligase activity"/>
    <property type="evidence" value="ECO:0007669"/>
    <property type="project" value="UniProtKB-UniRule"/>
</dbReference>
<evidence type="ECO:0000256" key="10">
    <source>
        <dbReference type="HAMAP-Rule" id="MF_01569"/>
    </source>
</evidence>
<protein>
    <recommendedName>
        <fullName evidence="10">Proline--tRNA ligase</fullName>
        <ecNumber evidence="10">6.1.1.15</ecNumber>
    </recommendedName>
    <alternativeName>
        <fullName evidence="10">Prolyl-tRNA synthetase</fullName>
        <shortName evidence="10">ProRS</shortName>
    </alternativeName>
</protein>
<evidence type="ECO:0000256" key="7">
    <source>
        <dbReference type="ARBA" id="ARBA00022917"/>
    </source>
</evidence>
<dbReference type="AlphaFoldDB" id="A0A4D6Y8F5"/>
<keyword evidence="4 10" id="KW-0436">Ligase</keyword>
<keyword evidence="5 10" id="KW-0547">Nucleotide-binding</keyword>
<dbReference type="EC" id="6.1.1.15" evidence="10"/>
<dbReference type="InterPro" id="IPR002316">
    <property type="entry name" value="Pro-tRNA-ligase_IIa"/>
</dbReference>
<comment type="function">
    <text evidence="10">Catalyzes the attachment of proline to tRNA(Pro) in a two-step reaction: proline is first activated by ATP to form Pro-AMP and then transferred to the acceptor end of tRNA(Pro). As ProRS can inadvertently accommodate and process non-cognate amino acids such as alanine and cysteine, to avoid such errors it has two additional distinct editing activities against alanine. One activity is designated as 'pretransfer' editing and involves the tRNA(Pro)-independent hydrolysis of activated Ala-AMP. The other activity is designated 'posttransfer' editing and involves deacylation of mischarged Ala-tRNA(Pro). The misacylated Cys-tRNA(Pro) is not edited by ProRS.</text>
</comment>
<dbReference type="InterPro" id="IPR044140">
    <property type="entry name" value="ProRS_anticodon_short"/>
</dbReference>
<comment type="subunit">
    <text evidence="2 10">Homodimer.</text>
</comment>
<comment type="similarity">
    <text evidence="10">Belongs to the class-II aminoacyl-tRNA synthetase family. ProS type 1 subfamily.</text>
</comment>
<evidence type="ECO:0000256" key="8">
    <source>
        <dbReference type="ARBA" id="ARBA00023146"/>
    </source>
</evidence>
<dbReference type="GO" id="GO:0006433">
    <property type="term" value="P:prolyl-tRNA aminoacylation"/>
    <property type="evidence" value="ECO:0007669"/>
    <property type="project" value="UniProtKB-UniRule"/>
</dbReference>
<gene>
    <name evidence="10" type="primary">proS</name>
    <name evidence="12" type="ORF">D9V70_01230</name>
</gene>
<comment type="catalytic activity">
    <reaction evidence="9 10">
        <text>tRNA(Pro) + L-proline + ATP = L-prolyl-tRNA(Pro) + AMP + diphosphate</text>
        <dbReference type="Rhea" id="RHEA:14305"/>
        <dbReference type="Rhea" id="RHEA-COMP:9700"/>
        <dbReference type="Rhea" id="RHEA-COMP:9702"/>
        <dbReference type="ChEBI" id="CHEBI:30616"/>
        <dbReference type="ChEBI" id="CHEBI:33019"/>
        <dbReference type="ChEBI" id="CHEBI:60039"/>
        <dbReference type="ChEBI" id="CHEBI:78442"/>
        <dbReference type="ChEBI" id="CHEBI:78532"/>
        <dbReference type="ChEBI" id="CHEBI:456215"/>
        <dbReference type="EC" id="6.1.1.15"/>
    </reaction>
</comment>
<evidence type="ECO:0000313" key="13">
    <source>
        <dbReference type="Proteomes" id="UP000298564"/>
    </source>
</evidence>
<dbReference type="InterPro" id="IPR002314">
    <property type="entry name" value="aa-tRNA-synt_IIb"/>
</dbReference>
<dbReference type="Pfam" id="PF04073">
    <property type="entry name" value="tRNA_edit"/>
    <property type="match status" value="1"/>
</dbReference>
<dbReference type="InterPro" id="IPR004500">
    <property type="entry name" value="Pro-tRNA-synth_IIa_bac-type"/>
</dbReference>
<dbReference type="Pfam" id="PF03129">
    <property type="entry name" value="HGTP_anticodon"/>
    <property type="match status" value="1"/>
</dbReference>
<dbReference type="NCBIfam" id="TIGR00409">
    <property type="entry name" value="proS_fam_II"/>
    <property type="match status" value="1"/>
</dbReference>
<reference evidence="12 13" key="1">
    <citation type="submission" date="2018-12" db="EMBL/GenBank/DDBJ databases">
        <authorList>
            <person name="Chong R.A."/>
        </authorList>
    </citation>
    <scope>NUCLEOTIDE SEQUENCE [LARGE SCALE GENOMIC DNA]</scope>
    <source>
        <strain evidence="12 13">Lps</strain>
    </source>
</reference>
<dbReference type="Gene3D" id="3.40.50.800">
    <property type="entry name" value="Anticodon-binding domain"/>
    <property type="match status" value="1"/>
</dbReference>
<sequence>MRASQYLLSTLKEKPYDTEIISHQLMIRSGMIRKISSGLYIWLPTGIRVVKKVKKIIEKEMQKIQALEICMPIIQPEYFWKKSGRLNIYGKELLKFYDRHKNSFILGPTNEEVATNFIKGEIHSYKALPLIVYQIQTKFRDEIRPRFGVIRAREFLMKDAYSFHTDENCLKKTYNTFYESYINIFNKMKLNFCVVKADSGFMGGNISHEFQAFSQNGEDQVVVSENMLYSSHINTTQSIEKLDFSKNKNIIKTIIKEKKTKKTTIVSNTNIPITNQIKTILVRTKKNNTHSIAALLIRGDHELNLFKVEKIEILQKPLVFLNENETISFLGVSKKFLGPIGLKVPIIADISTYKMKNFTIGANINNRFFINVNWNIDLPIPIIQDIRKVTQNDFSSNEKKSFTTKKSIEIGHIFQIGKKYSELMKACVKLKNGNQENIHMGCYGIGISRVIAAVIEQNHDEKGIIWPTSLAPFEVVLLPINIQKYHDVKNISEFLYENFKKNNVDVMIDDRNERTGIMLNQMDLIGIPHQIIISQNLINNNNVEYIERKNKNTMLININNIITFILEKIQK</sequence>
<keyword evidence="7 10" id="KW-0648">Protein biosynthesis</keyword>
<evidence type="ECO:0000256" key="4">
    <source>
        <dbReference type="ARBA" id="ARBA00022598"/>
    </source>
</evidence>
<name>A0A4D6Y8F5_9GAMM</name>
<dbReference type="InterPro" id="IPR036621">
    <property type="entry name" value="Anticodon-bd_dom_sf"/>
</dbReference>